<dbReference type="EMBL" id="JAHXZJ010002982">
    <property type="protein sequence ID" value="KAH0535883.1"/>
    <property type="molecule type" value="Genomic_DNA"/>
</dbReference>
<protein>
    <submittedName>
        <fullName evidence="1">Uncharacterized protein</fullName>
    </submittedName>
</protein>
<gene>
    <name evidence="1" type="ORF">KQX54_019846</name>
</gene>
<comment type="caution">
    <text evidence="1">The sequence shown here is derived from an EMBL/GenBank/DDBJ whole genome shotgun (WGS) entry which is preliminary data.</text>
</comment>
<dbReference type="AlphaFoldDB" id="A0AAV7HXH5"/>
<proteinExistence type="predicted"/>
<evidence type="ECO:0000313" key="2">
    <source>
        <dbReference type="Proteomes" id="UP000826195"/>
    </source>
</evidence>
<dbReference type="Proteomes" id="UP000826195">
    <property type="component" value="Unassembled WGS sequence"/>
</dbReference>
<accession>A0AAV7HXH5</accession>
<evidence type="ECO:0000313" key="1">
    <source>
        <dbReference type="EMBL" id="KAH0535883.1"/>
    </source>
</evidence>
<organism evidence="1 2">
    <name type="scientific">Cotesia glomerata</name>
    <name type="common">Lepidopteran parasitic wasp</name>
    <name type="synonym">Apanteles glomeratus</name>
    <dbReference type="NCBI Taxonomy" id="32391"/>
    <lineage>
        <taxon>Eukaryota</taxon>
        <taxon>Metazoa</taxon>
        <taxon>Ecdysozoa</taxon>
        <taxon>Arthropoda</taxon>
        <taxon>Hexapoda</taxon>
        <taxon>Insecta</taxon>
        <taxon>Pterygota</taxon>
        <taxon>Neoptera</taxon>
        <taxon>Endopterygota</taxon>
        <taxon>Hymenoptera</taxon>
        <taxon>Apocrita</taxon>
        <taxon>Ichneumonoidea</taxon>
        <taxon>Braconidae</taxon>
        <taxon>Microgastrinae</taxon>
        <taxon>Cotesia</taxon>
    </lineage>
</organism>
<reference evidence="1 2" key="1">
    <citation type="journal article" date="2021" name="J. Hered.">
        <title>A chromosome-level genome assembly of the parasitoid wasp, Cotesia glomerata (Hymenoptera: Braconidae).</title>
        <authorList>
            <person name="Pinto B.J."/>
            <person name="Weis J.J."/>
            <person name="Gamble T."/>
            <person name="Ode P.J."/>
            <person name="Paul R."/>
            <person name="Zaspel J.M."/>
        </authorList>
    </citation>
    <scope>NUCLEOTIDE SEQUENCE [LARGE SCALE GENOMIC DNA]</scope>
    <source>
        <strain evidence="1">CgM1</strain>
    </source>
</reference>
<name>A0AAV7HXH5_COTGL</name>
<keyword evidence="2" id="KW-1185">Reference proteome</keyword>
<sequence>MESSGLHSGLRVEVRPVTSRAGKGSEIWAKAKGVNERLDRSQLNGNPKPKLTAVFLVTLSHVYVTCVAKRQTSCLPSGFLTEKPLPNLRASESRDQRQPSTSTAYKYHRLPGQIHQLSCCLVLGRVFLTLAYSLGIQANGNHDGHEDLYSESRLDLTCTEPILMLVPEKEHRAN</sequence>